<dbReference type="EMBL" id="MK413722">
    <property type="protein sequence ID" value="QEQ70168.1"/>
    <property type="molecule type" value="Genomic_DNA"/>
</dbReference>
<geneLocation type="plasmid" evidence="1">
    <name>p332306-HI3</name>
</geneLocation>
<accession>A0A5P1PND3</accession>
<reference evidence="1" key="1">
    <citation type="submission" date="2019-01" db="EMBL/GenBank/DDBJ databases">
        <authorList>
            <person name="Liang Q."/>
            <person name="Zhou D."/>
        </authorList>
    </citation>
    <scope>NUCLEOTIDE SEQUENCE</scope>
    <source>
        <strain evidence="1">332306</strain>
        <plasmid evidence="1">p332306-HI3</plasmid>
    </source>
</reference>
<evidence type="ECO:0000313" key="1">
    <source>
        <dbReference type="EMBL" id="QEQ70168.1"/>
    </source>
</evidence>
<protein>
    <submittedName>
        <fullName evidence="1">Uncharacterized protein</fullName>
    </submittedName>
</protein>
<name>A0A5P1PND3_KLEPN</name>
<keyword evidence="1" id="KW-0614">Plasmid</keyword>
<sequence length="44" mass="4812">MHNQIKIVSSFPPQALPPSPNAGFIKKVTFERVGSALKKVTFLS</sequence>
<proteinExistence type="predicted"/>
<organism evidence="1">
    <name type="scientific">Klebsiella pneumoniae</name>
    <dbReference type="NCBI Taxonomy" id="573"/>
    <lineage>
        <taxon>Bacteria</taxon>
        <taxon>Pseudomonadati</taxon>
        <taxon>Pseudomonadota</taxon>
        <taxon>Gammaproteobacteria</taxon>
        <taxon>Enterobacterales</taxon>
        <taxon>Enterobacteriaceae</taxon>
        <taxon>Klebsiella/Raoultella group</taxon>
        <taxon>Klebsiella</taxon>
        <taxon>Klebsiella pneumoniae complex</taxon>
    </lineage>
</organism>
<dbReference type="AlphaFoldDB" id="A0A5P1PND3"/>